<organism evidence="1 2">
    <name type="scientific">Candidatus Wallbacteria bacterium HGW-Wallbacteria-1</name>
    <dbReference type="NCBI Taxonomy" id="2013854"/>
    <lineage>
        <taxon>Bacteria</taxon>
        <taxon>Candidatus Walliibacteriota</taxon>
    </lineage>
</organism>
<accession>A0A2N1PPA2</accession>
<sequence length="745" mass="82433">MENVIQIIQHIKSPDFFAEGMMLSGDNSMNTRLRSLSQSVKAFENETSIKIGVELLQTPQTSSSEAISAFLVATAACRTGDRVRLTEMQARLQSLGKPFAPAAVKVSLMLAALLENMGDLDMSWRVCESGCTKSSEPLFQAAVLIQKASLKSRHGDREHSRAMLTEAENITVKYKIPAVVDSLNTDADSDTFELFRQPDPAELLFRIWLARGVDIMRTGNHPGAYATITRAMGGSNPDPHSIYLAEGYRYQGIIKSASGEFQEAMEAFSMALAIFKTCGDLPRMARLHSSIGRTFLDAGNSEKGSVYFHKALALARKLSMLQTCAEVNSMLGHIAMRREDYPQALAYYRDDLRISRGLGNPHAMAHVHHNLGRALRYMGELDEARSELNAALQLFTDVGDARSSATVLLRIGDIAVEQERPDDAEEHLRNAIEILGDTGGIQREGMIPFIMGRIDVLKGMNDQALEHFEKAEAIFMERGLFIPVVEVSHHIALLLAENHEPRQAVMKLNKALKIAQHNRLEKALGRIGDHLDQLENCGDGLSILPEKIIREMVRDKLRDLSEISKLPEQFNGLALCIKILSLPDSDLFSHWNSWTSEIDNIVCQMEKSARKLGFICSWKSPQERLLVMPLKQDQDIPPETAVNIIAAISDIVQETRDFKSNIGCGLCGGKVFNLHDASHGSPQSRFISGPAVAAARKITGSPGICCEDNSFLKSHLIQEGGIRKWPVKAGNPTILNWSDSEQKKI</sequence>
<dbReference type="Proteomes" id="UP000233256">
    <property type="component" value="Unassembled WGS sequence"/>
</dbReference>
<dbReference type="SMART" id="SM00028">
    <property type="entry name" value="TPR"/>
    <property type="match status" value="6"/>
</dbReference>
<dbReference type="Pfam" id="PF13176">
    <property type="entry name" value="TPR_7"/>
    <property type="match status" value="1"/>
</dbReference>
<comment type="caution">
    <text evidence="1">The sequence shown here is derived from an EMBL/GenBank/DDBJ whole genome shotgun (WGS) entry which is preliminary data.</text>
</comment>
<protein>
    <submittedName>
        <fullName evidence="1">Uncharacterized protein</fullName>
    </submittedName>
</protein>
<evidence type="ECO:0000313" key="1">
    <source>
        <dbReference type="EMBL" id="PKK90160.1"/>
    </source>
</evidence>
<evidence type="ECO:0000313" key="2">
    <source>
        <dbReference type="Proteomes" id="UP000233256"/>
    </source>
</evidence>
<dbReference type="InterPro" id="IPR011990">
    <property type="entry name" value="TPR-like_helical_dom_sf"/>
</dbReference>
<reference evidence="1 2" key="1">
    <citation type="journal article" date="2017" name="ISME J.">
        <title>Potential for microbial H2 and metal transformations associated with novel bacteria and archaea in deep terrestrial subsurface sediments.</title>
        <authorList>
            <person name="Hernsdorf A.W."/>
            <person name="Amano Y."/>
            <person name="Miyakawa K."/>
            <person name="Ise K."/>
            <person name="Suzuki Y."/>
            <person name="Anantharaman K."/>
            <person name="Probst A."/>
            <person name="Burstein D."/>
            <person name="Thomas B.C."/>
            <person name="Banfield J.F."/>
        </authorList>
    </citation>
    <scope>NUCLEOTIDE SEQUENCE [LARGE SCALE GENOMIC DNA]</scope>
    <source>
        <strain evidence="1">HGW-Wallbacteria-1</strain>
    </source>
</reference>
<dbReference type="EMBL" id="PGXC01000007">
    <property type="protein sequence ID" value="PKK90160.1"/>
    <property type="molecule type" value="Genomic_DNA"/>
</dbReference>
<dbReference type="SUPFAM" id="SSF48452">
    <property type="entry name" value="TPR-like"/>
    <property type="match status" value="2"/>
</dbReference>
<dbReference type="AlphaFoldDB" id="A0A2N1PPA2"/>
<proteinExistence type="predicted"/>
<name>A0A2N1PPA2_9BACT</name>
<gene>
    <name evidence="1" type="ORF">CVV64_10550</name>
</gene>
<dbReference type="Pfam" id="PF13424">
    <property type="entry name" value="TPR_12"/>
    <property type="match status" value="1"/>
</dbReference>
<dbReference type="PANTHER" id="PTHR10098">
    <property type="entry name" value="RAPSYN-RELATED"/>
    <property type="match status" value="1"/>
</dbReference>
<dbReference type="Gene3D" id="1.25.40.10">
    <property type="entry name" value="Tetratricopeptide repeat domain"/>
    <property type="match status" value="1"/>
</dbReference>
<dbReference type="InterPro" id="IPR019734">
    <property type="entry name" value="TPR_rpt"/>
</dbReference>